<gene>
    <name evidence="6" type="primary">LOC121135368</name>
</gene>
<feature type="transmembrane region" description="Helical" evidence="3">
    <location>
        <begin position="163"/>
        <end position="181"/>
    </location>
</feature>
<dbReference type="Gene3D" id="2.60.40.10">
    <property type="entry name" value="Immunoglobulins"/>
    <property type="match status" value="1"/>
</dbReference>
<dbReference type="InterPro" id="IPR007110">
    <property type="entry name" value="Ig-like_dom"/>
</dbReference>
<evidence type="ECO:0000256" key="3">
    <source>
        <dbReference type="SAM" id="Phobius"/>
    </source>
</evidence>
<dbReference type="InterPro" id="IPR036179">
    <property type="entry name" value="Ig-like_dom_sf"/>
</dbReference>
<dbReference type="PROSITE" id="PS50835">
    <property type="entry name" value="IG_LIKE"/>
    <property type="match status" value="1"/>
</dbReference>
<keyword evidence="5" id="KW-1185">Reference proteome</keyword>
<keyword evidence="2" id="KW-0393">Immunoglobulin domain</keyword>
<accession>A0ABM2WGI5</accession>
<dbReference type="GeneID" id="121135368"/>
<dbReference type="PANTHER" id="PTHR11738:SF193">
    <property type="entry name" value="IMMUNOGLOBULIN SUBTYPE DOMAIN-CONTAINING PROTEIN"/>
    <property type="match status" value="1"/>
</dbReference>
<feature type="domain" description="Ig-like" evidence="4">
    <location>
        <begin position="59"/>
        <end position="144"/>
    </location>
</feature>
<proteinExistence type="predicted"/>
<dbReference type="InterPro" id="IPR050412">
    <property type="entry name" value="Ig-like_Receptors_ImmuneReg"/>
</dbReference>
<evidence type="ECO:0000313" key="6">
    <source>
        <dbReference type="RefSeq" id="XP_040589977.1"/>
    </source>
</evidence>
<keyword evidence="1" id="KW-1015">Disulfide bond</keyword>
<keyword evidence="3" id="KW-0472">Membrane</keyword>
<dbReference type="InterPro" id="IPR013783">
    <property type="entry name" value="Ig-like_fold"/>
</dbReference>
<keyword evidence="3" id="KW-0812">Transmembrane</keyword>
<keyword evidence="3" id="KW-1133">Transmembrane helix</keyword>
<dbReference type="PANTHER" id="PTHR11738">
    <property type="entry name" value="MHC CLASS I NK CELL RECEPTOR"/>
    <property type="match status" value="1"/>
</dbReference>
<evidence type="ECO:0000256" key="2">
    <source>
        <dbReference type="ARBA" id="ARBA00023319"/>
    </source>
</evidence>
<protein>
    <submittedName>
        <fullName evidence="6">Leukocyte-associated immunoglobulin-like receptor 2 isoform X7</fullName>
    </submittedName>
</protein>
<reference evidence="6" key="1">
    <citation type="submission" date="2025-08" db="UniProtKB">
        <authorList>
            <consortium name="RefSeq"/>
        </authorList>
    </citation>
    <scope>IDENTIFICATION</scope>
    <source>
        <tissue evidence="6">Liver</tissue>
    </source>
</reference>
<organism evidence="5 6">
    <name type="scientific">Mesocricetus auratus</name>
    <name type="common">Golden hamster</name>
    <dbReference type="NCBI Taxonomy" id="10036"/>
    <lineage>
        <taxon>Eukaryota</taxon>
        <taxon>Metazoa</taxon>
        <taxon>Chordata</taxon>
        <taxon>Craniata</taxon>
        <taxon>Vertebrata</taxon>
        <taxon>Euteleostomi</taxon>
        <taxon>Mammalia</taxon>
        <taxon>Eutheria</taxon>
        <taxon>Euarchontoglires</taxon>
        <taxon>Glires</taxon>
        <taxon>Rodentia</taxon>
        <taxon>Myomorpha</taxon>
        <taxon>Muroidea</taxon>
        <taxon>Cricetidae</taxon>
        <taxon>Cricetinae</taxon>
        <taxon>Mesocricetus</taxon>
    </lineage>
</organism>
<dbReference type="RefSeq" id="XP_040589977.1">
    <property type="nucleotide sequence ID" value="XM_040734043.1"/>
</dbReference>
<sequence length="198" mass="22578">MSFSWVCPTVGTVSSVLCSVYVEILHEALPWALELLFLDLVVFLMDQSIWAQYGPPPQPYIWAVPGALIPTGSDVSIFCRTPPGVTTVRLYHYEPYGRWFDHTPEGAQEVFEFSLQRMTHENVGVYYCEYRKGGEWSQKSDLLNLVMTVSSASNYILDNRVRHIMAIFIVLTLGVLLLDAWKSRREPMGPLQSPKMRT</sequence>
<evidence type="ECO:0000256" key="1">
    <source>
        <dbReference type="ARBA" id="ARBA00023157"/>
    </source>
</evidence>
<evidence type="ECO:0000313" key="5">
    <source>
        <dbReference type="Proteomes" id="UP000886700"/>
    </source>
</evidence>
<evidence type="ECO:0000259" key="4">
    <source>
        <dbReference type="PROSITE" id="PS50835"/>
    </source>
</evidence>
<dbReference type="Proteomes" id="UP000886700">
    <property type="component" value="Unplaced"/>
</dbReference>
<name>A0ABM2WGI5_MESAU</name>
<dbReference type="SUPFAM" id="SSF48726">
    <property type="entry name" value="Immunoglobulin"/>
    <property type="match status" value="1"/>
</dbReference>